<feature type="region of interest" description="Disordered" evidence="12">
    <location>
        <begin position="442"/>
        <end position="547"/>
    </location>
</feature>
<keyword evidence="7" id="KW-0418">Kinase</keyword>
<keyword evidence="15" id="KW-1185">Reference proteome</keyword>
<dbReference type="GO" id="GO:0004674">
    <property type="term" value="F:protein serine/threonine kinase activity"/>
    <property type="evidence" value="ECO:0007669"/>
    <property type="project" value="UniProtKB-KW"/>
</dbReference>
<feature type="coiled-coil region" evidence="11">
    <location>
        <begin position="271"/>
        <end position="329"/>
    </location>
</feature>
<comment type="similarity">
    <text evidence="1">Belongs to the protein kinase superfamily. NEK Ser/Thr protein kinase family. NIMA subfamily.</text>
</comment>
<gene>
    <name evidence="14" type="ORF">ECRASSUSDP1_LOCUS4707</name>
</gene>
<sequence length="560" mass="65081">MENYEKIKKIGQGTFGNVWKVRRKSDSKEVVWKELDYGNMSDKEKKQLVSEVNILRDLKHPNIVRYYDRIIDKENTKIFIIMEYCKGGDISHLIKRCIEGGQHIPEDQIWKIFTQIIEALYECHNRKSGKILHRDIKPGNLFLDTENNVKLGDFGLARIMGKESLYAYTNVGTPYYMSPEQINENKYNEKSDIWSTGCILYEIASLKPPFEASTQMALAKKINEGKYNRLPVIYSEELWRVINLMMNSDQEKRPSVQDLVNFPQVSLRLREKRMKDHYSKLKKREEELKKKEAKYLEQDNEILNLKEKLKLKDQEIEDKDRIIEELMEKLAGSQRSYETSIETPKILGERKSSLRDGNSRVQDSSSGYSSLKQEIQELTSKLSYETSIPTRLKKQASCLSKKTDELSVNTSCEREARRGVTAKHNLGYKSCERKRRTYDTKISSHKPYNYKASSRPRLADGLGKENVSQNRLNQKNSCDRGSFTREEYTTPPFKSYKSKISNNEHERVRTTSYRPRAGIYPTGNTKHKGYKHGDGGSTTYTTSRDGQSNALILRRELSNN</sequence>
<evidence type="ECO:0000256" key="5">
    <source>
        <dbReference type="ARBA" id="ARBA00022679"/>
    </source>
</evidence>
<keyword evidence="11" id="KW-0175">Coiled coil</keyword>
<evidence type="ECO:0000256" key="8">
    <source>
        <dbReference type="ARBA" id="ARBA00022840"/>
    </source>
</evidence>
<name>A0AAD1X760_EUPCR</name>
<evidence type="ECO:0000256" key="2">
    <source>
        <dbReference type="ARBA" id="ARBA00011245"/>
    </source>
</evidence>
<feature type="domain" description="Protein kinase" evidence="13">
    <location>
        <begin position="4"/>
        <end position="265"/>
    </location>
</feature>
<evidence type="ECO:0000256" key="1">
    <source>
        <dbReference type="ARBA" id="ARBA00010886"/>
    </source>
</evidence>
<protein>
    <recommendedName>
        <fullName evidence="3">non-specific serine/threonine protein kinase</fullName>
        <ecNumber evidence="3">2.7.11.1</ecNumber>
    </recommendedName>
</protein>
<proteinExistence type="inferred from homology"/>
<comment type="catalytic activity">
    <reaction evidence="9">
        <text>L-threonyl-[protein] + ATP = O-phospho-L-threonyl-[protein] + ADP + H(+)</text>
        <dbReference type="Rhea" id="RHEA:46608"/>
        <dbReference type="Rhea" id="RHEA-COMP:11060"/>
        <dbReference type="Rhea" id="RHEA-COMP:11605"/>
        <dbReference type="ChEBI" id="CHEBI:15378"/>
        <dbReference type="ChEBI" id="CHEBI:30013"/>
        <dbReference type="ChEBI" id="CHEBI:30616"/>
        <dbReference type="ChEBI" id="CHEBI:61977"/>
        <dbReference type="ChEBI" id="CHEBI:456216"/>
        <dbReference type="EC" id="2.7.11.1"/>
    </reaction>
</comment>
<accession>A0AAD1X760</accession>
<evidence type="ECO:0000256" key="3">
    <source>
        <dbReference type="ARBA" id="ARBA00012513"/>
    </source>
</evidence>
<evidence type="ECO:0000256" key="7">
    <source>
        <dbReference type="ARBA" id="ARBA00022777"/>
    </source>
</evidence>
<reference evidence="14" key="1">
    <citation type="submission" date="2023-07" db="EMBL/GenBank/DDBJ databases">
        <authorList>
            <consortium name="AG Swart"/>
            <person name="Singh M."/>
            <person name="Singh A."/>
            <person name="Seah K."/>
            <person name="Emmerich C."/>
        </authorList>
    </citation>
    <scope>NUCLEOTIDE SEQUENCE</scope>
    <source>
        <strain evidence="14">DP1</strain>
    </source>
</reference>
<dbReference type="InterPro" id="IPR051131">
    <property type="entry name" value="NEK_Ser/Thr_kinase_NIMA"/>
</dbReference>
<evidence type="ECO:0000256" key="12">
    <source>
        <dbReference type="SAM" id="MobiDB-lite"/>
    </source>
</evidence>
<dbReference type="PROSITE" id="PS00108">
    <property type="entry name" value="PROTEIN_KINASE_ST"/>
    <property type="match status" value="1"/>
</dbReference>
<dbReference type="FunFam" id="3.30.200.20:FF:000097">
    <property type="entry name" value="Probable serine/threonine-protein kinase nek1"/>
    <property type="match status" value="1"/>
</dbReference>
<organism evidence="14 15">
    <name type="scientific">Euplotes crassus</name>
    <dbReference type="NCBI Taxonomy" id="5936"/>
    <lineage>
        <taxon>Eukaryota</taxon>
        <taxon>Sar</taxon>
        <taxon>Alveolata</taxon>
        <taxon>Ciliophora</taxon>
        <taxon>Intramacronucleata</taxon>
        <taxon>Spirotrichea</taxon>
        <taxon>Hypotrichia</taxon>
        <taxon>Euplotida</taxon>
        <taxon>Euplotidae</taxon>
        <taxon>Moneuplotes</taxon>
    </lineage>
</organism>
<feature type="compositionally biased region" description="Polar residues" evidence="12">
    <location>
        <begin position="466"/>
        <end position="476"/>
    </location>
</feature>
<dbReference type="FunFam" id="1.10.510.10:FF:000571">
    <property type="entry name" value="Maternal embryonic leucine zipper kinase"/>
    <property type="match status" value="1"/>
</dbReference>
<dbReference type="GO" id="GO:0005524">
    <property type="term" value="F:ATP binding"/>
    <property type="evidence" value="ECO:0007669"/>
    <property type="project" value="UniProtKB-KW"/>
</dbReference>
<dbReference type="CDD" id="cd08217">
    <property type="entry name" value="STKc_Nek2"/>
    <property type="match status" value="1"/>
</dbReference>
<comment type="catalytic activity">
    <reaction evidence="10">
        <text>L-seryl-[protein] + ATP = O-phospho-L-seryl-[protein] + ADP + H(+)</text>
        <dbReference type="Rhea" id="RHEA:17989"/>
        <dbReference type="Rhea" id="RHEA-COMP:9863"/>
        <dbReference type="Rhea" id="RHEA-COMP:11604"/>
        <dbReference type="ChEBI" id="CHEBI:15378"/>
        <dbReference type="ChEBI" id="CHEBI:29999"/>
        <dbReference type="ChEBI" id="CHEBI:30616"/>
        <dbReference type="ChEBI" id="CHEBI:83421"/>
        <dbReference type="ChEBI" id="CHEBI:456216"/>
        <dbReference type="EC" id="2.7.11.1"/>
    </reaction>
</comment>
<dbReference type="Proteomes" id="UP001295684">
    <property type="component" value="Unassembled WGS sequence"/>
</dbReference>
<evidence type="ECO:0000256" key="11">
    <source>
        <dbReference type="SAM" id="Coils"/>
    </source>
</evidence>
<keyword evidence="8" id="KW-0067">ATP-binding</keyword>
<dbReference type="Gene3D" id="3.30.200.20">
    <property type="entry name" value="Phosphorylase Kinase, domain 1"/>
    <property type="match status" value="2"/>
</dbReference>
<dbReference type="EC" id="2.7.11.1" evidence="3"/>
<evidence type="ECO:0000256" key="6">
    <source>
        <dbReference type="ARBA" id="ARBA00022741"/>
    </source>
</evidence>
<dbReference type="Pfam" id="PF00069">
    <property type="entry name" value="Pkinase"/>
    <property type="match status" value="1"/>
</dbReference>
<keyword evidence="5" id="KW-0808">Transferase</keyword>
<dbReference type="InterPro" id="IPR000719">
    <property type="entry name" value="Prot_kinase_dom"/>
</dbReference>
<dbReference type="SUPFAM" id="SSF56112">
    <property type="entry name" value="Protein kinase-like (PK-like)"/>
    <property type="match status" value="1"/>
</dbReference>
<evidence type="ECO:0000256" key="10">
    <source>
        <dbReference type="ARBA" id="ARBA00048679"/>
    </source>
</evidence>
<dbReference type="PANTHER" id="PTHR44899">
    <property type="entry name" value="CAMK FAMILY PROTEIN KINASE"/>
    <property type="match status" value="1"/>
</dbReference>
<comment type="caution">
    <text evidence="14">The sequence shown here is derived from an EMBL/GenBank/DDBJ whole genome shotgun (WGS) entry which is preliminary data.</text>
</comment>
<keyword evidence="6" id="KW-0547">Nucleotide-binding</keyword>
<keyword evidence="4" id="KW-0723">Serine/threonine-protein kinase</keyword>
<dbReference type="AlphaFoldDB" id="A0AAD1X760"/>
<evidence type="ECO:0000256" key="9">
    <source>
        <dbReference type="ARBA" id="ARBA00047899"/>
    </source>
</evidence>
<dbReference type="InterPro" id="IPR008271">
    <property type="entry name" value="Ser/Thr_kinase_AS"/>
</dbReference>
<dbReference type="InterPro" id="IPR011009">
    <property type="entry name" value="Kinase-like_dom_sf"/>
</dbReference>
<evidence type="ECO:0000256" key="4">
    <source>
        <dbReference type="ARBA" id="ARBA00022527"/>
    </source>
</evidence>
<dbReference type="PROSITE" id="PS50011">
    <property type="entry name" value="PROTEIN_KINASE_DOM"/>
    <property type="match status" value="1"/>
</dbReference>
<dbReference type="Gene3D" id="1.10.510.10">
    <property type="entry name" value="Transferase(Phosphotransferase) domain 1"/>
    <property type="match status" value="1"/>
</dbReference>
<evidence type="ECO:0000259" key="13">
    <source>
        <dbReference type="PROSITE" id="PS50011"/>
    </source>
</evidence>
<evidence type="ECO:0000313" key="15">
    <source>
        <dbReference type="Proteomes" id="UP001295684"/>
    </source>
</evidence>
<dbReference type="PANTHER" id="PTHR44899:SF10">
    <property type="entry name" value="NIMA-RELATED KINASE 2"/>
    <property type="match status" value="1"/>
</dbReference>
<comment type="subunit">
    <text evidence="2">Monomer.</text>
</comment>
<dbReference type="SMART" id="SM00220">
    <property type="entry name" value="S_TKc"/>
    <property type="match status" value="1"/>
</dbReference>
<evidence type="ECO:0000313" key="14">
    <source>
        <dbReference type="EMBL" id="CAI2363374.1"/>
    </source>
</evidence>
<dbReference type="EMBL" id="CAMPGE010004524">
    <property type="protein sequence ID" value="CAI2363374.1"/>
    <property type="molecule type" value="Genomic_DNA"/>
</dbReference>
<feature type="compositionally biased region" description="Polar residues" evidence="12">
    <location>
        <begin position="537"/>
        <end position="547"/>
    </location>
</feature>